<protein>
    <submittedName>
        <fullName evidence="1">Uncharacterized protein</fullName>
    </submittedName>
</protein>
<accession>A0A8H4RDQ5</accession>
<sequence length="294" mass="32522">MRRLEVAKTRKAGACMECRKRKCFHAVTPPGSSADGASPLPAYTSELSSPQLEHVLESTIRNGVSAFHQTGVEPHGCLESHMERGEQFPLWADMATPVSSFEVENHWYAQSFGLHKEAIQMARLDATSAISSQAPTLHIASSLDFNQFDDNSKEADPQFGYASAPQPRGETYNAVPFNFEETPISNLSMGFAEFENRQGGFEHVTLQINELFGDHDPPLTSPELQHNFQPVQMIGTLNAPASFSTPVYQNQSFNDVELSDAWDTIIYNNQATLSDEPPAAPLPFAYHHSTFDNT</sequence>
<proteinExistence type="predicted"/>
<reference evidence="1 2" key="1">
    <citation type="submission" date="2020-03" db="EMBL/GenBank/DDBJ databases">
        <title>Draft Genome Sequence of Cudoniella acicularis.</title>
        <authorList>
            <person name="Buettner E."/>
            <person name="Kellner H."/>
        </authorList>
    </citation>
    <scope>NUCLEOTIDE SEQUENCE [LARGE SCALE GENOMIC DNA]</scope>
    <source>
        <strain evidence="1 2">DSM 108380</strain>
    </source>
</reference>
<dbReference type="Proteomes" id="UP000566819">
    <property type="component" value="Unassembled WGS sequence"/>
</dbReference>
<dbReference type="EMBL" id="JAAMPI010001040">
    <property type="protein sequence ID" value="KAF4627033.1"/>
    <property type="molecule type" value="Genomic_DNA"/>
</dbReference>
<comment type="caution">
    <text evidence="1">The sequence shown here is derived from an EMBL/GenBank/DDBJ whole genome shotgun (WGS) entry which is preliminary data.</text>
</comment>
<keyword evidence="2" id="KW-1185">Reference proteome</keyword>
<evidence type="ECO:0000313" key="1">
    <source>
        <dbReference type="EMBL" id="KAF4627033.1"/>
    </source>
</evidence>
<organism evidence="1 2">
    <name type="scientific">Cudoniella acicularis</name>
    <dbReference type="NCBI Taxonomy" id="354080"/>
    <lineage>
        <taxon>Eukaryota</taxon>
        <taxon>Fungi</taxon>
        <taxon>Dikarya</taxon>
        <taxon>Ascomycota</taxon>
        <taxon>Pezizomycotina</taxon>
        <taxon>Leotiomycetes</taxon>
        <taxon>Helotiales</taxon>
        <taxon>Tricladiaceae</taxon>
        <taxon>Cudoniella</taxon>
    </lineage>
</organism>
<name>A0A8H4RDQ5_9HELO</name>
<dbReference type="AlphaFoldDB" id="A0A8H4RDQ5"/>
<gene>
    <name evidence="1" type="ORF">G7Y89_g11122</name>
</gene>
<evidence type="ECO:0000313" key="2">
    <source>
        <dbReference type="Proteomes" id="UP000566819"/>
    </source>
</evidence>